<accession>A0ABD3E345</accession>
<organism evidence="3 4">
    <name type="scientific">Castilleja foliolosa</name>
    <dbReference type="NCBI Taxonomy" id="1961234"/>
    <lineage>
        <taxon>Eukaryota</taxon>
        <taxon>Viridiplantae</taxon>
        <taxon>Streptophyta</taxon>
        <taxon>Embryophyta</taxon>
        <taxon>Tracheophyta</taxon>
        <taxon>Spermatophyta</taxon>
        <taxon>Magnoliopsida</taxon>
        <taxon>eudicotyledons</taxon>
        <taxon>Gunneridae</taxon>
        <taxon>Pentapetalae</taxon>
        <taxon>asterids</taxon>
        <taxon>lamiids</taxon>
        <taxon>Lamiales</taxon>
        <taxon>Orobanchaceae</taxon>
        <taxon>Pedicularideae</taxon>
        <taxon>Castillejinae</taxon>
        <taxon>Castilleja</taxon>
    </lineage>
</organism>
<sequence length="113" mass="12155">MDPGSPSAADDDPTEAEIREEALSTERRRVIVHNTPVGTRPSDLQDCFGIYGPITDAQIHCSLVHTVAFVLFVHPECAGLAVQVPTANVNGAVVQIHPGMVSCELCRPGQFEF</sequence>
<evidence type="ECO:0000313" key="3">
    <source>
        <dbReference type="EMBL" id="KAL3647524.1"/>
    </source>
</evidence>
<dbReference type="Proteomes" id="UP001632038">
    <property type="component" value="Unassembled WGS sequence"/>
</dbReference>
<dbReference type="SUPFAM" id="SSF54928">
    <property type="entry name" value="RNA-binding domain, RBD"/>
    <property type="match status" value="1"/>
</dbReference>
<dbReference type="InterPro" id="IPR035979">
    <property type="entry name" value="RBD_domain_sf"/>
</dbReference>
<keyword evidence="4" id="KW-1185">Reference proteome</keyword>
<dbReference type="GO" id="GO:0003723">
    <property type="term" value="F:RNA binding"/>
    <property type="evidence" value="ECO:0007669"/>
    <property type="project" value="UniProtKB-UniRule"/>
</dbReference>
<name>A0ABD3E345_9LAMI</name>
<comment type="caution">
    <text evidence="3">The sequence shown here is derived from an EMBL/GenBank/DDBJ whole genome shotgun (WGS) entry which is preliminary data.</text>
</comment>
<evidence type="ECO:0000256" key="1">
    <source>
        <dbReference type="PROSITE-ProRule" id="PRU00176"/>
    </source>
</evidence>
<evidence type="ECO:0000259" key="2">
    <source>
        <dbReference type="PROSITE" id="PS50102"/>
    </source>
</evidence>
<dbReference type="Pfam" id="PF00076">
    <property type="entry name" value="RRM_1"/>
    <property type="match status" value="1"/>
</dbReference>
<dbReference type="AlphaFoldDB" id="A0ABD3E345"/>
<dbReference type="InterPro" id="IPR012677">
    <property type="entry name" value="Nucleotide-bd_a/b_plait_sf"/>
</dbReference>
<dbReference type="PROSITE" id="PS50102">
    <property type="entry name" value="RRM"/>
    <property type="match status" value="1"/>
</dbReference>
<evidence type="ECO:0000313" key="4">
    <source>
        <dbReference type="Proteomes" id="UP001632038"/>
    </source>
</evidence>
<protein>
    <recommendedName>
        <fullName evidence="2">RRM domain-containing protein</fullName>
    </recommendedName>
</protein>
<proteinExistence type="predicted"/>
<dbReference type="EMBL" id="JAVIJP010000009">
    <property type="protein sequence ID" value="KAL3647524.1"/>
    <property type="molecule type" value="Genomic_DNA"/>
</dbReference>
<gene>
    <name evidence="3" type="ORF">CASFOL_008492</name>
</gene>
<dbReference type="InterPro" id="IPR000504">
    <property type="entry name" value="RRM_dom"/>
</dbReference>
<reference evidence="4" key="1">
    <citation type="journal article" date="2024" name="IScience">
        <title>Strigolactones Initiate the Formation of Haustorium-like Structures in Castilleja.</title>
        <authorList>
            <person name="Buerger M."/>
            <person name="Peterson D."/>
            <person name="Chory J."/>
        </authorList>
    </citation>
    <scope>NUCLEOTIDE SEQUENCE [LARGE SCALE GENOMIC DNA]</scope>
</reference>
<keyword evidence="1" id="KW-0694">RNA-binding</keyword>
<dbReference type="Gene3D" id="3.30.70.330">
    <property type="match status" value="1"/>
</dbReference>
<feature type="domain" description="RRM" evidence="2">
    <location>
        <begin position="28"/>
        <end position="108"/>
    </location>
</feature>